<organism evidence="1 2">
    <name type="scientific">Tunisvirus fontaine2</name>
    <dbReference type="NCBI Taxonomy" id="1421067"/>
    <lineage>
        <taxon>Viruses</taxon>
        <taxon>Varidnaviria</taxon>
        <taxon>Bamfordvirae</taxon>
        <taxon>Nucleocytoviricota</taxon>
        <taxon>Megaviricetes</taxon>
        <taxon>Pimascovirales</taxon>
        <taxon>Pimascovirales incertae sedis</taxon>
        <taxon>Marseilleviridae</taxon>
        <taxon>Losannavirus</taxon>
        <taxon>Losannavirus tunisense</taxon>
    </lineage>
</organism>
<keyword evidence="2" id="KW-1185">Reference proteome</keyword>
<evidence type="ECO:0000313" key="2">
    <source>
        <dbReference type="Proteomes" id="UP000232615"/>
    </source>
</evidence>
<dbReference type="Proteomes" id="UP000232615">
    <property type="component" value="Segment"/>
</dbReference>
<name>V9SDG4_9VIRU</name>
<evidence type="ECO:0000313" key="1">
    <source>
        <dbReference type="EMBL" id="AHC54750.1"/>
    </source>
</evidence>
<dbReference type="EMBL" id="KF483846">
    <property type="protein sequence ID" value="AHC54750.1"/>
    <property type="molecule type" value="Genomic_DNA"/>
</dbReference>
<accession>V9SDG4</accession>
<sequence>MPKKREEISLFFKNLCMVLFVRMSEKELRDFVRQFKEVFGWLPELEEDPPLVTLLVKERNREIPKTYFSQTLQKEVSVFQEVSIPVIPY</sequence>
<gene>
    <name evidence="1" type="ORF">TNS_ORF32</name>
</gene>
<proteinExistence type="predicted"/>
<reference evidence="1 2" key="1">
    <citation type="journal article" date="2014" name="Arch. Virol.">
        <title>Complete genome sequence of Tunisvirus, a new member of the proposed family Marseilleviridae.</title>
        <authorList>
            <person name="Aherfi S."/>
            <person name="Boughalmi M."/>
            <person name="Pagnier I."/>
            <person name="Fournous G."/>
            <person name="La Scola B."/>
            <person name="Raoult D."/>
            <person name="Colson P."/>
        </authorList>
    </citation>
    <scope>NUCLEOTIDE SEQUENCE [LARGE SCALE GENOMIC DNA]</scope>
    <source>
        <strain evidence="1 2">U484</strain>
    </source>
</reference>
<protein>
    <submittedName>
        <fullName evidence="1">Uncharacterized protein</fullName>
    </submittedName>
</protein>